<geneLocation type="plasmid" evidence="2 3">
    <name>unnamed2</name>
</geneLocation>
<dbReference type="SUPFAM" id="SSF109709">
    <property type="entry name" value="KorB DNA-binding domain-like"/>
    <property type="match status" value="1"/>
</dbReference>
<dbReference type="InterPro" id="IPR003115">
    <property type="entry name" value="ParB_N"/>
</dbReference>
<dbReference type="PANTHER" id="PTHR33375">
    <property type="entry name" value="CHROMOSOME-PARTITIONING PROTEIN PARB-RELATED"/>
    <property type="match status" value="1"/>
</dbReference>
<keyword evidence="2" id="KW-0614">Plasmid</keyword>
<dbReference type="GO" id="GO:0005694">
    <property type="term" value="C:chromosome"/>
    <property type="evidence" value="ECO:0007669"/>
    <property type="project" value="TreeGrafter"/>
</dbReference>
<protein>
    <recommendedName>
        <fullName evidence="1">ParB-like N-terminal domain-containing protein</fullName>
    </recommendedName>
</protein>
<dbReference type="Proteomes" id="UP000318483">
    <property type="component" value="Plasmid unnamed2"/>
</dbReference>
<dbReference type="Gene3D" id="1.10.10.2830">
    <property type="match status" value="1"/>
</dbReference>
<dbReference type="Gene3D" id="3.90.1530.30">
    <property type="match status" value="1"/>
</dbReference>
<gene>
    <name evidence="2" type="ORF">FPZ52_13570</name>
</gene>
<evidence type="ECO:0000313" key="3">
    <source>
        <dbReference type="Proteomes" id="UP000318483"/>
    </source>
</evidence>
<accession>A0A5B8J0N9</accession>
<name>A0A5B8J0N9_9RHOB</name>
<evidence type="ECO:0000259" key="1">
    <source>
        <dbReference type="SMART" id="SM00470"/>
    </source>
</evidence>
<organism evidence="2 3">
    <name type="scientific">Qingshengfaniella alkalisoli</name>
    <dbReference type="NCBI Taxonomy" id="2599296"/>
    <lineage>
        <taxon>Bacteria</taxon>
        <taxon>Pseudomonadati</taxon>
        <taxon>Pseudomonadota</taxon>
        <taxon>Alphaproteobacteria</taxon>
        <taxon>Rhodobacterales</taxon>
        <taxon>Paracoccaceae</taxon>
        <taxon>Qingshengfaniella</taxon>
    </lineage>
</organism>
<dbReference type="EMBL" id="CP042263">
    <property type="protein sequence ID" value="QDY70741.1"/>
    <property type="molecule type" value="Genomic_DNA"/>
</dbReference>
<dbReference type="SMART" id="SM00470">
    <property type="entry name" value="ParB"/>
    <property type="match status" value="1"/>
</dbReference>
<proteinExistence type="predicted"/>
<keyword evidence="3" id="KW-1185">Reference proteome</keyword>
<dbReference type="PANTHER" id="PTHR33375:SF1">
    <property type="entry name" value="CHROMOSOME-PARTITIONING PROTEIN PARB-RELATED"/>
    <property type="match status" value="1"/>
</dbReference>
<feature type="domain" description="ParB-like N-terminal" evidence="1">
    <location>
        <begin position="88"/>
        <end position="190"/>
    </location>
</feature>
<dbReference type="InterPro" id="IPR036086">
    <property type="entry name" value="ParB/Sulfiredoxin_sf"/>
</dbReference>
<dbReference type="AlphaFoldDB" id="A0A5B8J0N9"/>
<dbReference type="GO" id="GO:0007059">
    <property type="term" value="P:chromosome segregation"/>
    <property type="evidence" value="ECO:0007669"/>
    <property type="project" value="TreeGrafter"/>
</dbReference>
<sequence length="332" mass="36061">MPCCAGYGPNCRAEDSRRHSLRITGVKLMPRKRKLDATLPAEDTGPGTPAAGGIGGFWGGSATNLLQARLREVQKSVSDSILHGVTAISISADKIDDEVGTDRLRAWEKDDAFEALVADMRRRGQRQPVRVRPTRKDWQPNAQEPFAGDARFVLQSGRRRLAAARALGLPVLAVISTETGDAKLADLEERFLENTMRQDLSGFEELLSIGLIAQGHTDLTQAELAERLGVPPGDVSLGQSCVELHDRIIETVNVATTPKRKYRELIPRLRADAKSGDAKPKLAPAGKVVALGDLKMESRAQRNGLQIKLSGRALAEDEVDRITKAIAEIVGK</sequence>
<dbReference type="SUPFAM" id="SSF110849">
    <property type="entry name" value="ParB/Sulfiredoxin"/>
    <property type="match status" value="1"/>
</dbReference>
<reference evidence="2 3" key="1">
    <citation type="submission" date="2019-07" db="EMBL/GenBank/DDBJ databases">
        <title>Litoreibacter alkalisoli sp. nov., isolated from saline-alkaline soil.</title>
        <authorList>
            <person name="Wang S."/>
            <person name="Xu L."/>
            <person name="Xing Y.-T."/>
            <person name="Sun J.-Q."/>
        </authorList>
    </citation>
    <scope>NUCLEOTIDE SEQUENCE [LARGE SCALE GENOMIC DNA]</scope>
    <source>
        <strain evidence="2 3">LN3S51</strain>
        <plasmid evidence="2 3">unnamed2</plasmid>
    </source>
</reference>
<dbReference type="KEGG" id="lit:FPZ52_13570"/>
<evidence type="ECO:0000313" key="2">
    <source>
        <dbReference type="EMBL" id="QDY70741.1"/>
    </source>
</evidence>
<dbReference type="InterPro" id="IPR050336">
    <property type="entry name" value="Chromosome_partition/occlusion"/>
</dbReference>
<dbReference type="OrthoDB" id="7812542at2"/>